<comment type="caution">
    <text evidence="1">The sequence shown here is derived from an EMBL/GenBank/DDBJ whole genome shotgun (WGS) entry which is preliminary data.</text>
</comment>
<protein>
    <recommendedName>
        <fullName evidence="3">Leucine-rich repeat containing protein</fullName>
    </recommendedName>
</protein>
<evidence type="ECO:0008006" key="3">
    <source>
        <dbReference type="Google" id="ProtNLM"/>
    </source>
</evidence>
<reference evidence="1" key="1">
    <citation type="submission" date="2023-05" db="EMBL/GenBank/DDBJ databases">
        <authorList>
            <person name="Zhang X."/>
        </authorList>
    </citation>
    <scope>NUCLEOTIDE SEQUENCE</scope>
    <source>
        <strain evidence="1">BD1B2-1</strain>
    </source>
</reference>
<dbReference type="RefSeq" id="WP_314508786.1">
    <property type="nucleotide sequence ID" value="NZ_JASJOU010000001.1"/>
</dbReference>
<dbReference type="EMBL" id="JASJOU010000001">
    <property type="protein sequence ID" value="MDJ1499253.1"/>
    <property type="molecule type" value="Genomic_DNA"/>
</dbReference>
<dbReference type="PANTHER" id="PTHR16083">
    <property type="entry name" value="LEUCINE RICH REPEAT CONTAINING PROTEIN"/>
    <property type="match status" value="1"/>
</dbReference>
<dbReference type="Proteomes" id="UP001232063">
    <property type="component" value="Unassembled WGS sequence"/>
</dbReference>
<dbReference type="InterPro" id="IPR032675">
    <property type="entry name" value="LRR_dom_sf"/>
</dbReference>
<evidence type="ECO:0000313" key="2">
    <source>
        <dbReference type="Proteomes" id="UP001232063"/>
    </source>
</evidence>
<name>A0AAE3R1N6_9BACT</name>
<dbReference type="PANTHER" id="PTHR16083:SF83">
    <property type="entry name" value="LEUCINE-RICH REPEAT-CONTAINING PROTEIN 40"/>
    <property type="match status" value="1"/>
</dbReference>
<evidence type="ECO:0000313" key="1">
    <source>
        <dbReference type="EMBL" id="MDJ1499253.1"/>
    </source>
</evidence>
<keyword evidence="2" id="KW-1185">Reference proteome</keyword>
<dbReference type="AlphaFoldDB" id="A0AAE3R1N6"/>
<proteinExistence type="predicted"/>
<sequence length="636" mass="72203">MIASFPSLAAAFAAYPNCIGIQLHEYIYHSLVIEYRLALAGPDNIYFQDITILSTDQDLLEQEIMSQKHWQVLVLLMRGSVGYLTRRIAPQIGVFKNLKELTIEFGCPEYPTFPVCLNGLPMLEKLSVQEVTVELSEQLTQVKSFSLKKGKLSQLEELLSFLNPDVLTYLAIQETTLTELPESIVRFTQLEVLNLGENKIKVLPEGIMQMEKLKKLSLYNSPLQNVGGVSGAAVLKLIQECSKRKLSQSVRAVYLNLFQNNLTSADSMSTEDLLHALSFGLLNERAMPLLEKRITSPFQKGTDLSRQQVSVLGKMKGYSSEEIIEQFKRNNIQATDRLTPQTTLVCIGEQLTQKQTEEICKRKLPIALPIHVRDFLQKLEVPYLVKSEDSVHENLLRLISSLDEDNTKLAAQIMLAGGIPEPLLYPVLLLNALRGKGYSIHFKKVLEKYLPREHYEVIKKQQKAGFYKTVDELFKNPLFSAIETAKAGLSLFALDERTRKVGNNNQNFYRQFHYIVKRCFVAGGDPARLAYQAQLEGTTLNVLFSDDSFFGKFKLPVEILEFKQIEKIICAQSVINEVATNQKTLKKMKNLKELTLFHFTGNSSNYSDVAYLKKLEEDVVLLKQNFPHVQITLQTY</sequence>
<organism evidence="1 2">
    <name type="scientific">Xanthocytophaga agilis</name>
    <dbReference type="NCBI Taxonomy" id="3048010"/>
    <lineage>
        <taxon>Bacteria</taxon>
        <taxon>Pseudomonadati</taxon>
        <taxon>Bacteroidota</taxon>
        <taxon>Cytophagia</taxon>
        <taxon>Cytophagales</taxon>
        <taxon>Rhodocytophagaceae</taxon>
        <taxon>Xanthocytophaga</taxon>
    </lineage>
</organism>
<dbReference type="SUPFAM" id="SSF52047">
    <property type="entry name" value="RNI-like"/>
    <property type="match status" value="1"/>
</dbReference>
<dbReference type="Gene3D" id="3.80.10.10">
    <property type="entry name" value="Ribonuclease Inhibitor"/>
    <property type="match status" value="1"/>
</dbReference>
<gene>
    <name evidence="1" type="ORF">QNI22_01280</name>
</gene>
<accession>A0AAE3R1N6</accession>